<evidence type="ECO:0000256" key="8">
    <source>
        <dbReference type="SAM" id="Phobius"/>
    </source>
</evidence>
<protein>
    <submittedName>
        <fullName evidence="10">Ghrelin O-acyltransferase</fullName>
    </submittedName>
</protein>
<dbReference type="Proteomes" id="UP000189704">
    <property type="component" value="Unplaced"/>
</dbReference>
<name>A0A1U7TB03_CARSF</name>
<dbReference type="PANTHER" id="PTHR13906">
    <property type="entry name" value="PORCUPINE"/>
    <property type="match status" value="1"/>
</dbReference>
<keyword evidence="5 8" id="KW-1133">Transmembrane helix</keyword>
<evidence type="ECO:0000256" key="1">
    <source>
        <dbReference type="ARBA" id="ARBA00004477"/>
    </source>
</evidence>
<evidence type="ECO:0000256" key="2">
    <source>
        <dbReference type="ARBA" id="ARBA00022679"/>
    </source>
</evidence>
<feature type="transmembrane region" description="Helical" evidence="8">
    <location>
        <begin position="12"/>
        <end position="29"/>
    </location>
</feature>
<dbReference type="PANTHER" id="PTHR13906:SF3">
    <property type="entry name" value="GHRELIN O-ACYLTRANSFERASE"/>
    <property type="match status" value="1"/>
</dbReference>
<dbReference type="OrthoDB" id="286734at2759"/>
<evidence type="ECO:0000256" key="3">
    <source>
        <dbReference type="ARBA" id="ARBA00022692"/>
    </source>
</evidence>
<evidence type="ECO:0000256" key="5">
    <source>
        <dbReference type="ARBA" id="ARBA00022989"/>
    </source>
</evidence>
<dbReference type="GO" id="GO:0005789">
    <property type="term" value="C:endoplasmic reticulum membrane"/>
    <property type="evidence" value="ECO:0007669"/>
    <property type="project" value="UniProtKB-SubCell"/>
</dbReference>
<evidence type="ECO:0000256" key="6">
    <source>
        <dbReference type="ARBA" id="ARBA00023136"/>
    </source>
</evidence>
<gene>
    <name evidence="10" type="primary">MBOAT4</name>
</gene>
<accession>A0A1U7TB03</accession>
<feature type="transmembrane region" description="Helical" evidence="8">
    <location>
        <begin position="376"/>
        <end position="397"/>
    </location>
</feature>
<organism evidence="9 10">
    <name type="scientific">Carlito syrichta</name>
    <name type="common">Philippine tarsier</name>
    <name type="synonym">Tarsius syrichta</name>
    <dbReference type="NCBI Taxonomy" id="1868482"/>
    <lineage>
        <taxon>Eukaryota</taxon>
        <taxon>Metazoa</taxon>
        <taxon>Chordata</taxon>
        <taxon>Craniata</taxon>
        <taxon>Vertebrata</taxon>
        <taxon>Euteleostomi</taxon>
        <taxon>Mammalia</taxon>
        <taxon>Eutheria</taxon>
        <taxon>Euarchontoglires</taxon>
        <taxon>Primates</taxon>
        <taxon>Haplorrhini</taxon>
        <taxon>Tarsiiformes</taxon>
        <taxon>Tarsiidae</taxon>
        <taxon>Carlito</taxon>
    </lineage>
</organism>
<dbReference type="InterPro" id="IPR049941">
    <property type="entry name" value="LPLAT_7/PORCN-like"/>
</dbReference>
<keyword evidence="4" id="KW-0256">Endoplasmic reticulum</keyword>
<dbReference type="CTD" id="619373"/>
<dbReference type="GeneID" id="103259144"/>
<keyword evidence="9" id="KW-1185">Reference proteome</keyword>
<evidence type="ECO:0000256" key="7">
    <source>
        <dbReference type="ARBA" id="ARBA00023315"/>
    </source>
</evidence>
<evidence type="ECO:0000313" key="9">
    <source>
        <dbReference type="Proteomes" id="UP000189704"/>
    </source>
</evidence>
<dbReference type="AlphaFoldDB" id="A0A1U7TB03"/>
<comment type="subcellular location">
    <subcellularLocation>
        <location evidence="1">Endoplasmic reticulum membrane</location>
        <topology evidence="1">Multi-pass membrane protein</topology>
    </subcellularLocation>
</comment>
<reference evidence="10" key="1">
    <citation type="submission" date="2025-08" db="UniProtKB">
        <authorList>
            <consortium name="RefSeq"/>
        </authorList>
    </citation>
    <scope>IDENTIFICATION</scope>
</reference>
<dbReference type="STRING" id="1868482.ENSTSYP00000005878"/>
<feature type="transmembrane region" description="Helical" evidence="8">
    <location>
        <begin position="403"/>
        <end position="428"/>
    </location>
</feature>
<keyword evidence="7" id="KW-0012">Acyltransferase</keyword>
<dbReference type="InterPro" id="IPR004299">
    <property type="entry name" value="MBOAT_fam"/>
</dbReference>
<evidence type="ECO:0000256" key="4">
    <source>
        <dbReference type="ARBA" id="ARBA00022824"/>
    </source>
</evidence>
<sequence length="435" mass="49500">MEWLHLLFLHPVSLYQGAAFPFALLFNYLCIMDSFSVHARYLFLLAGGGALALAAMGPYAVLVFIPAVCTVALLCSLGPQEVHRWTFFFQMSWQTLCHLGLHYTEYYLQEPPSMRFCITLSSLMLLTQRVTSLSLDICEGKVEAASGGIRSRSSLSEHLCKALPYFSYLLFFPALLGGPLCSFQQFQACVRRSDSWCPRHSLWALSWRGLQILGLECLKAAVRRVVSAGAGLTTCQQLECVHVMWATAGLFKLTYYSQWILDDSLLRAAGFGPEFGQSSGEEEYVPDGDIWTLETTHRISLFARKWNQSTARWLRRLVFQHSKVWPLVQTFAFSAWWHGLHPGQLLGFLCWAVMVEADYLIHNCANVFIGSWPMRLLYRTLAWAHTQLIIAYIMLAVEARSLSSLWLLCNSYNSVFPLVYGILLFLLAKRRHQFN</sequence>
<feature type="transmembrane region" description="Helical" evidence="8">
    <location>
        <begin position="41"/>
        <end position="74"/>
    </location>
</feature>
<keyword evidence="6 8" id="KW-0472">Membrane</keyword>
<dbReference type="RefSeq" id="XP_008055005.1">
    <property type="nucleotide sequence ID" value="XM_008056814.1"/>
</dbReference>
<evidence type="ECO:0000313" key="10">
    <source>
        <dbReference type="RefSeq" id="XP_008055005.1"/>
    </source>
</evidence>
<proteinExistence type="predicted"/>
<dbReference type="KEGG" id="csyr:103259144"/>
<dbReference type="GO" id="GO:0016412">
    <property type="term" value="F:serine O-acyltransferase activity"/>
    <property type="evidence" value="ECO:0007669"/>
    <property type="project" value="Ensembl"/>
</dbReference>
<dbReference type="Pfam" id="PF03062">
    <property type="entry name" value="MBOAT"/>
    <property type="match status" value="1"/>
</dbReference>
<dbReference type="GO" id="GO:0030258">
    <property type="term" value="P:lipid modification"/>
    <property type="evidence" value="ECO:0007669"/>
    <property type="project" value="TreeGrafter"/>
</dbReference>
<keyword evidence="2" id="KW-0808">Transferase</keyword>
<keyword evidence="3 8" id="KW-0812">Transmembrane</keyword>
<dbReference type="OMA" id="MDWLQLF"/>